<dbReference type="AlphaFoldDB" id="A0A9Q0YHM4"/>
<keyword evidence="9" id="KW-0449">Lipoprotein</keyword>
<dbReference type="PANTHER" id="PTHR12027:SF81">
    <property type="entry name" value="WNT INHIBITOR OF DORSAL PROTEIN"/>
    <property type="match status" value="1"/>
</dbReference>
<protein>
    <recommendedName>
        <fullName evidence="10">Protein Wnt</fullName>
    </recommendedName>
</protein>
<keyword evidence="3 10" id="KW-0217">Developmental protein</keyword>
<evidence type="ECO:0000256" key="2">
    <source>
        <dbReference type="ARBA" id="ARBA00005683"/>
    </source>
</evidence>
<dbReference type="Proteomes" id="UP001152320">
    <property type="component" value="Chromosome 20"/>
</dbReference>
<evidence type="ECO:0000256" key="7">
    <source>
        <dbReference type="ARBA" id="ARBA00023157"/>
    </source>
</evidence>
<dbReference type="GO" id="GO:0005109">
    <property type="term" value="F:frizzled binding"/>
    <property type="evidence" value="ECO:0007669"/>
    <property type="project" value="TreeGrafter"/>
</dbReference>
<sequence length="289" mass="32712">MRECRSVFYWDRWNCPESSLSTLYKPSREMSFVHAITSAGVMYVLTKNCSEGAFLKCGCDDSKKGETDDQGWTWGGCSDNVKFGERISKQFVDAIEVGRDALSMMNLHNNEAGRKAVRNTLEKRCKCHGVSGSCTLQTCWTQVSDFRTIGRYLRKKYHIATQVDMSSGHLIQSNDIIEVEGGLMSPSKRDLVYLEDSPEYCHVNDTYGFPGTVGRECLKRNTDAIIPEGEDSSFLKDSCNRLCRSCGLAVRKTRVVESSNCNCKFMWCCSVKCDQCKRKVTKFTCQPRQ</sequence>
<keyword evidence="12" id="KW-1185">Reference proteome</keyword>
<dbReference type="OrthoDB" id="5945655at2759"/>
<keyword evidence="8" id="KW-0325">Glycoprotein</keyword>
<evidence type="ECO:0000313" key="12">
    <source>
        <dbReference type="Proteomes" id="UP001152320"/>
    </source>
</evidence>
<dbReference type="FunFam" id="3.30.2460.20:FF:000003">
    <property type="entry name" value="Protein Wnt"/>
    <property type="match status" value="1"/>
</dbReference>
<dbReference type="PROSITE" id="PS00246">
    <property type="entry name" value="WNT1"/>
    <property type="match status" value="1"/>
</dbReference>
<accession>A0A9Q0YHM4</accession>
<keyword evidence="4" id="KW-0964">Secreted</keyword>
<dbReference type="InterPro" id="IPR018161">
    <property type="entry name" value="Wnt_CS"/>
</dbReference>
<evidence type="ECO:0000256" key="6">
    <source>
        <dbReference type="ARBA" id="ARBA00022687"/>
    </source>
</evidence>
<reference evidence="11" key="1">
    <citation type="submission" date="2021-10" db="EMBL/GenBank/DDBJ databases">
        <title>Tropical sea cucumber genome reveals ecological adaptation and Cuvierian tubules defense mechanism.</title>
        <authorList>
            <person name="Chen T."/>
        </authorList>
    </citation>
    <scope>NUCLEOTIDE SEQUENCE</scope>
    <source>
        <strain evidence="11">Nanhai2018</strain>
        <tissue evidence="11">Muscle</tissue>
    </source>
</reference>
<dbReference type="CDD" id="cd19340">
    <property type="entry name" value="Wnt_Wnt8"/>
    <property type="match status" value="1"/>
</dbReference>
<evidence type="ECO:0000256" key="10">
    <source>
        <dbReference type="RuleBase" id="RU003500"/>
    </source>
</evidence>
<dbReference type="SMART" id="SM00097">
    <property type="entry name" value="WNT1"/>
    <property type="match status" value="1"/>
</dbReference>
<dbReference type="GO" id="GO:0030182">
    <property type="term" value="P:neuron differentiation"/>
    <property type="evidence" value="ECO:0007669"/>
    <property type="project" value="TreeGrafter"/>
</dbReference>
<dbReference type="GO" id="GO:0005615">
    <property type="term" value="C:extracellular space"/>
    <property type="evidence" value="ECO:0007669"/>
    <property type="project" value="TreeGrafter"/>
</dbReference>
<keyword evidence="7" id="KW-1015">Disulfide bond</keyword>
<comment type="subcellular location">
    <subcellularLocation>
        <location evidence="1 10">Secreted</location>
        <location evidence="1 10">Extracellular space</location>
        <location evidence="1 10">Extracellular matrix</location>
    </subcellularLocation>
</comment>
<keyword evidence="5" id="KW-0272">Extracellular matrix</keyword>
<dbReference type="InterPro" id="IPR005817">
    <property type="entry name" value="Wnt"/>
</dbReference>
<dbReference type="PANTHER" id="PTHR12027">
    <property type="entry name" value="WNT RELATED"/>
    <property type="match status" value="1"/>
</dbReference>
<organism evidence="11 12">
    <name type="scientific">Holothuria leucospilota</name>
    <name type="common">Black long sea cucumber</name>
    <name type="synonym">Mertensiothuria leucospilota</name>
    <dbReference type="NCBI Taxonomy" id="206669"/>
    <lineage>
        <taxon>Eukaryota</taxon>
        <taxon>Metazoa</taxon>
        <taxon>Echinodermata</taxon>
        <taxon>Eleutherozoa</taxon>
        <taxon>Echinozoa</taxon>
        <taxon>Holothuroidea</taxon>
        <taxon>Aspidochirotacea</taxon>
        <taxon>Aspidochirotida</taxon>
        <taxon>Holothuriidae</taxon>
        <taxon>Holothuria</taxon>
    </lineage>
</organism>
<gene>
    <name evidence="11" type="ORF">HOLleu_37154</name>
</gene>
<comment type="caution">
    <text evidence="11">The sequence shown here is derived from an EMBL/GenBank/DDBJ whole genome shotgun (WGS) entry which is preliminary data.</text>
</comment>
<evidence type="ECO:0000256" key="3">
    <source>
        <dbReference type="ARBA" id="ARBA00022473"/>
    </source>
</evidence>
<evidence type="ECO:0000256" key="1">
    <source>
        <dbReference type="ARBA" id="ARBA00004498"/>
    </source>
</evidence>
<dbReference type="Gene3D" id="3.30.2460.20">
    <property type="match status" value="1"/>
</dbReference>
<dbReference type="PRINTS" id="PR01349">
    <property type="entry name" value="WNTPROTEIN"/>
</dbReference>
<evidence type="ECO:0000256" key="5">
    <source>
        <dbReference type="ARBA" id="ARBA00022530"/>
    </source>
</evidence>
<dbReference type="Pfam" id="PF00110">
    <property type="entry name" value="wnt"/>
    <property type="match status" value="1"/>
</dbReference>
<dbReference type="InterPro" id="IPR043158">
    <property type="entry name" value="Wnt_C"/>
</dbReference>
<evidence type="ECO:0000256" key="8">
    <source>
        <dbReference type="ARBA" id="ARBA00023180"/>
    </source>
</evidence>
<keyword evidence="6 10" id="KW-0879">Wnt signaling pathway</keyword>
<evidence type="ECO:0000256" key="4">
    <source>
        <dbReference type="ARBA" id="ARBA00022525"/>
    </source>
</evidence>
<dbReference type="GO" id="GO:0005125">
    <property type="term" value="F:cytokine activity"/>
    <property type="evidence" value="ECO:0007669"/>
    <property type="project" value="TreeGrafter"/>
</dbReference>
<dbReference type="GO" id="GO:0060070">
    <property type="term" value="P:canonical Wnt signaling pathway"/>
    <property type="evidence" value="ECO:0007669"/>
    <property type="project" value="TreeGrafter"/>
</dbReference>
<evidence type="ECO:0000313" key="11">
    <source>
        <dbReference type="EMBL" id="KAJ8022299.1"/>
    </source>
</evidence>
<comment type="function">
    <text evidence="10">Ligand for members of the frizzled family of seven transmembrane receptors.</text>
</comment>
<comment type="similarity">
    <text evidence="2 10">Belongs to the Wnt family.</text>
</comment>
<evidence type="ECO:0000256" key="9">
    <source>
        <dbReference type="ARBA" id="ARBA00023288"/>
    </source>
</evidence>
<proteinExistence type="inferred from homology"/>
<name>A0A9Q0YHM4_HOLLE</name>
<dbReference type="EMBL" id="JAIZAY010000020">
    <property type="protein sequence ID" value="KAJ8022299.1"/>
    <property type="molecule type" value="Genomic_DNA"/>
</dbReference>
<dbReference type="GO" id="GO:0045165">
    <property type="term" value="P:cell fate commitment"/>
    <property type="evidence" value="ECO:0007669"/>
    <property type="project" value="TreeGrafter"/>
</dbReference>